<dbReference type="OrthoDB" id="2011769at2759"/>
<dbReference type="EMBL" id="CAJNNV010024054">
    <property type="protein sequence ID" value="CAE8608856.1"/>
    <property type="molecule type" value="Genomic_DNA"/>
</dbReference>
<keyword evidence="10 12" id="KW-0342">GTP-binding</keyword>
<dbReference type="GO" id="GO:0003924">
    <property type="term" value="F:GTPase activity"/>
    <property type="evidence" value="ECO:0007669"/>
    <property type="project" value="InterPro"/>
</dbReference>
<dbReference type="Pfam" id="PF00025">
    <property type="entry name" value="Arf"/>
    <property type="match status" value="1"/>
</dbReference>
<keyword evidence="8" id="KW-0653">Protein transport</keyword>
<proteinExistence type="inferred from homology"/>
<dbReference type="OMA" id="GLWNKHG"/>
<keyword evidence="5 11" id="KW-0547">Nucleotide-binding</keyword>
<dbReference type="GO" id="GO:0005794">
    <property type="term" value="C:Golgi apparatus"/>
    <property type="evidence" value="ECO:0007669"/>
    <property type="project" value="UniProtKB-SubCell"/>
</dbReference>
<keyword evidence="14" id="KW-1185">Reference proteome</keyword>
<evidence type="ECO:0000256" key="9">
    <source>
        <dbReference type="ARBA" id="ARBA00023034"/>
    </source>
</evidence>
<evidence type="ECO:0000256" key="6">
    <source>
        <dbReference type="ARBA" id="ARBA00022824"/>
    </source>
</evidence>
<evidence type="ECO:0000256" key="3">
    <source>
        <dbReference type="ARBA" id="ARBA00007507"/>
    </source>
</evidence>
<evidence type="ECO:0000313" key="13">
    <source>
        <dbReference type="EMBL" id="CAE8608856.1"/>
    </source>
</evidence>
<feature type="non-terminal residue" evidence="13">
    <location>
        <position position="1"/>
    </location>
</feature>
<feature type="binding site" evidence="12">
    <location>
        <begin position="42"/>
        <end position="45"/>
    </location>
    <ligand>
        <name>GTP</name>
        <dbReference type="ChEBI" id="CHEBI:37565"/>
    </ligand>
</feature>
<evidence type="ECO:0000256" key="7">
    <source>
        <dbReference type="ARBA" id="ARBA00022892"/>
    </source>
</evidence>
<keyword evidence="6" id="KW-0256">Endoplasmic reticulum</keyword>
<comment type="similarity">
    <text evidence="3">Belongs to the small GTPase superfamily. SAR1 family.</text>
</comment>
<keyword evidence="7" id="KW-0931">ER-Golgi transport</keyword>
<dbReference type="Gene3D" id="3.40.50.300">
    <property type="entry name" value="P-loop containing nucleotide triphosphate hydrolases"/>
    <property type="match status" value="1"/>
</dbReference>
<comment type="subcellular location">
    <subcellularLocation>
        <location evidence="1">Endoplasmic reticulum</location>
    </subcellularLocation>
    <subcellularLocation>
        <location evidence="2">Golgi apparatus</location>
    </subcellularLocation>
</comment>
<evidence type="ECO:0000256" key="12">
    <source>
        <dbReference type="PIRSR" id="PIRSR606689-1"/>
    </source>
</evidence>
<feature type="non-terminal residue" evidence="13">
    <location>
        <position position="52"/>
    </location>
</feature>
<accession>A0A813F6H8</accession>
<evidence type="ECO:0000256" key="11">
    <source>
        <dbReference type="PIRSR" id="PIRSR606687-2"/>
    </source>
</evidence>
<gene>
    <name evidence="13" type="ORF">PGLA1383_LOCUS26687</name>
</gene>
<evidence type="ECO:0000256" key="8">
    <source>
        <dbReference type="ARBA" id="ARBA00022927"/>
    </source>
</evidence>
<protein>
    <submittedName>
        <fullName evidence="13">Uncharacterized protein</fullName>
    </submittedName>
</protein>
<comment type="caution">
    <text evidence="13">The sequence shown here is derived from an EMBL/GenBank/DDBJ whole genome shotgun (WGS) entry which is preliminary data.</text>
</comment>
<name>A0A813F6H8_POLGL</name>
<feature type="binding site" evidence="11">
    <location>
        <position position="45"/>
    </location>
    <ligand>
        <name>GTP</name>
        <dbReference type="ChEBI" id="CHEBI:37565"/>
    </ligand>
</feature>
<dbReference type="AlphaFoldDB" id="A0A813F6H8"/>
<dbReference type="SUPFAM" id="SSF52540">
    <property type="entry name" value="P-loop containing nucleoside triphosphate hydrolases"/>
    <property type="match status" value="1"/>
</dbReference>
<evidence type="ECO:0000256" key="10">
    <source>
        <dbReference type="ARBA" id="ARBA00023134"/>
    </source>
</evidence>
<keyword evidence="9" id="KW-0333">Golgi apparatus</keyword>
<evidence type="ECO:0000256" key="2">
    <source>
        <dbReference type="ARBA" id="ARBA00004555"/>
    </source>
</evidence>
<dbReference type="GO" id="GO:0005783">
    <property type="term" value="C:endoplasmic reticulum"/>
    <property type="evidence" value="ECO:0007669"/>
    <property type="project" value="UniProtKB-SubCell"/>
</dbReference>
<evidence type="ECO:0000256" key="1">
    <source>
        <dbReference type="ARBA" id="ARBA00004240"/>
    </source>
</evidence>
<evidence type="ECO:0000256" key="4">
    <source>
        <dbReference type="ARBA" id="ARBA00022448"/>
    </source>
</evidence>
<dbReference type="GO" id="GO:0016192">
    <property type="term" value="P:vesicle-mediated transport"/>
    <property type="evidence" value="ECO:0007669"/>
    <property type="project" value="UniProtKB-KW"/>
</dbReference>
<dbReference type="GO" id="GO:0006886">
    <property type="term" value="P:intracellular protein transport"/>
    <property type="evidence" value="ECO:0007669"/>
    <property type="project" value="InterPro"/>
</dbReference>
<reference evidence="13" key="1">
    <citation type="submission" date="2021-02" db="EMBL/GenBank/DDBJ databases">
        <authorList>
            <person name="Dougan E. K."/>
            <person name="Rhodes N."/>
            <person name="Thang M."/>
            <person name="Chan C."/>
        </authorList>
    </citation>
    <scope>NUCLEOTIDE SEQUENCE</scope>
</reference>
<dbReference type="PANTHER" id="PTHR45684">
    <property type="entry name" value="RE74312P"/>
    <property type="match status" value="1"/>
</dbReference>
<dbReference type="InterPro" id="IPR006687">
    <property type="entry name" value="Small_GTPase_SAR1"/>
</dbReference>
<dbReference type="Proteomes" id="UP000654075">
    <property type="component" value="Unassembled WGS sequence"/>
</dbReference>
<organism evidence="13 14">
    <name type="scientific">Polarella glacialis</name>
    <name type="common">Dinoflagellate</name>
    <dbReference type="NCBI Taxonomy" id="89957"/>
    <lineage>
        <taxon>Eukaryota</taxon>
        <taxon>Sar</taxon>
        <taxon>Alveolata</taxon>
        <taxon>Dinophyceae</taxon>
        <taxon>Suessiales</taxon>
        <taxon>Suessiaceae</taxon>
        <taxon>Polarella</taxon>
    </lineage>
</organism>
<dbReference type="InterPro" id="IPR006689">
    <property type="entry name" value="Small_GTPase_ARF/SAR"/>
</dbReference>
<sequence length="52" mass="5671">LNGIVFIVDAADRTRFLEAREELDHLLEDPMLSGVPIVILGNKIDIPIAAGE</sequence>
<feature type="binding site" evidence="11">
    <location>
        <position position="43"/>
    </location>
    <ligand>
        <name>GTP</name>
        <dbReference type="ChEBI" id="CHEBI:37565"/>
    </ligand>
</feature>
<evidence type="ECO:0000256" key="5">
    <source>
        <dbReference type="ARBA" id="ARBA00022741"/>
    </source>
</evidence>
<dbReference type="InterPro" id="IPR027417">
    <property type="entry name" value="P-loop_NTPase"/>
</dbReference>
<dbReference type="GO" id="GO:0005525">
    <property type="term" value="F:GTP binding"/>
    <property type="evidence" value="ECO:0007669"/>
    <property type="project" value="UniProtKB-KW"/>
</dbReference>
<evidence type="ECO:0000313" key="14">
    <source>
        <dbReference type="Proteomes" id="UP000654075"/>
    </source>
</evidence>
<keyword evidence="4" id="KW-0813">Transport</keyword>
<feature type="binding site" evidence="11">
    <location>
        <position position="42"/>
    </location>
    <ligand>
        <name>GTP</name>
        <dbReference type="ChEBI" id="CHEBI:37565"/>
    </ligand>
</feature>